<comment type="caution">
    <text evidence="2">The sequence shown here is derived from an EMBL/GenBank/DDBJ whole genome shotgun (WGS) entry which is preliminary data.</text>
</comment>
<name>A0A7W7ZFC5_9BACT</name>
<feature type="transmembrane region" description="Helical" evidence="1">
    <location>
        <begin position="104"/>
        <end position="122"/>
    </location>
</feature>
<protein>
    <submittedName>
        <fullName evidence="2">Uncharacterized protein</fullName>
    </submittedName>
</protein>
<keyword evidence="1" id="KW-0472">Membrane</keyword>
<feature type="transmembrane region" description="Helical" evidence="1">
    <location>
        <begin position="301"/>
        <end position="321"/>
    </location>
</feature>
<keyword evidence="1" id="KW-1133">Transmembrane helix</keyword>
<dbReference type="EMBL" id="JACHIP010000005">
    <property type="protein sequence ID" value="MBB5058935.1"/>
    <property type="molecule type" value="Genomic_DNA"/>
</dbReference>
<feature type="transmembrane region" description="Helical" evidence="1">
    <location>
        <begin position="131"/>
        <end position="147"/>
    </location>
</feature>
<feature type="transmembrane region" description="Helical" evidence="1">
    <location>
        <begin position="69"/>
        <end position="92"/>
    </location>
</feature>
<keyword evidence="3" id="KW-1185">Reference proteome</keyword>
<evidence type="ECO:0000313" key="3">
    <source>
        <dbReference type="Proteomes" id="UP000540989"/>
    </source>
</evidence>
<feature type="transmembrane region" description="Helical" evidence="1">
    <location>
        <begin position="269"/>
        <end position="292"/>
    </location>
</feature>
<feature type="transmembrane region" description="Helical" evidence="1">
    <location>
        <begin position="153"/>
        <end position="181"/>
    </location>
</feature>
<feature type="transmembrane region" description="Helical" evidence="1">
    <location>
        <begin position="193"/>
        <end position="210"/>
    </location>
</feature>
<feature type="transmembrane region" description="Helical" evidence="1">
    <location>
        <begin position="362"/>
        <end position="381"/>
    </location>
</feature>
<feature type="transmembrane region" description="Helical" evidence="1">
    <location>
        <begin position="327"/>
        <end position="342"/>
    </location>
</feature>
<dbReference type="Proteomes" id="UP000540989">
    <property type="component" value="Unassembled WGS sequence"/>
</dbReference>
<keyword evidence="1" id="KW-0812">Transmembrane</keyword>
<reference evidence="2 3" key="1">
    <citation type="submission" date="2020-08" db="EMBL/GenBank/DDBJ databases">
        <title>Genomic Encyclopedia of Type Strains, Phase IV (KMG-V): Genome sequencing to study the core and pangenomes of soil and plant-associated prokaryotes.</title>
        <authorList>
            <person name="Whitman W."/>
        </authorList>
    </citation>
    <scope>NUCLEOTIDE SEQUENCE [LARGE SCALE GENOMIC DNA]</scope>
    <source>
        <strain evidence="2 3">M8UP14</strain>
    </source>
</reference>
<dbReference type="AlphaFoldDB" id="A0A7W7ZFC5"/>
<accession>A0A7W7ZFC5</accession>
<evidence type="ECO:0000313" key="2">
    <source>
        <dbReference type="EMBL" id="MBB5058935.1"/>
    </source>
</evidence>
<organism evidence="2 3">
    <name type="scientific">Granulicella aggregans</name>
    <dbReference type="NCBI Taxonomy" id="474949"/>
    <lineage>
        <taxon>Bacteria</taxon>
        <taxon>Pseudomonadati</taxon>
        <taxon>Acidobacteriota</taxon>
        <taxon>Terriglobia</taxon>
        <taxon>Terriglobales</taxon>
        <taxon>Acidobacteriaceae</taxon>
        <taxon>Granulicella</taxon>
    </lineage>
</organism>
<proteinExistence type="predicted"/>
<feature type="transmembrane region" description="Helical" evidence="1">
    <location>
        <begin position="13"/>
        <end position="34"/>
    </location>
</feature>
<evidence type="ECO:0000256" key="1">
    <source>
        <dbReference type="SAM" id="Phobius"/>
    </source>
</evidence>
<dbReference type="RefSeq" id="WP_184219543.1">
    <property type="nucleotide sequence ID" value="NZ_JACHIP010000005.1"/>
</dbReference>
<gene>
    <name evidence="2" type="ORF">HDF16_003658</name>
</gene>
<sequence length="417" mass="46759">MMDSAFPPKSSRLAINLFFLYVGAVTLVEGFLMVRLSRGWTISDWLINYQGGFVRRGLPGEIAFHLARLLHITPVFFAVLDYLALYAIFLWAVRKITLATSYNFWILALLVSPATLSLQILGPQAGFHKELIYLAAFALLALLLQQHRISSLAIVGFLSAVLVFGTLSHEVTIFYCPYFIALLMLSGRTPLQAMRLCLIPFALAGIAFYFCLLHPGNFEVADKICSSLGYKLGAPRGLEICASGAIPYLTKTKEIARADTWAVIQQYDYFKIFTIFSLLAIFPAVGETVVLIRSGFRREIITVWTVACGSFLVSIALFVYAVDWGRWIYLHVVSIQILLMLIDAKAKEKRASEEPNPVRKGFAYGFPAAALLFVYGAFWIMPHASEKIRLGYVGRLQYLAHFSSHPKNQQRGETLER</sequence>